<evidence type="ECO:0000256" key="1">
    <source>
        <dbReference type="SAM" id="SignalP"/>
    </source>
</evidence>
<reference evidence="2 3" key="1">
    <citation type="submission" date="2017-03" db="EMBL/GenBank/DDBJ databases">
        <authorList>
            <person name="Afonso C.L."/>
            <person name="Miller P.J."/>
            <person name="Scott M.A."/>
            <person name="Spackman E."/>
            <person name="Goraichik I."/>
            <person name="Dimitrov K.M."/>
            <person name="Suarez D.L."/>
            <person name="Swayne D.E."/>
        </authorList>
    </citation>
    <scope>NUCLEOTIDE SEQUENCE [LARGE SCALE GENOMIC DNA]</scope>
    <source>
        <strain evidence="2 3">CECT 8110</strain>
    </source>
</reference>
<evidence type="ECO:0000313" key="3">
    <source>
        <dbReference type="Proteomes" id="UP000193207"/>
    </source>
</evidence>
<accession>A0A1X6Z2T9</accession>
<proteinExistence type="predicted"/>
<dbReference type="Proteomes" id="UP000193207">
    <property type="component" value="Unassembled WGS sequence"/>
</dbReference>
<dbReference type="EMBL" id="FWFU01000002">
    <property type="protein sequence ID" value="SLN38636.1"/>
    <property type="molecule type" value="Genomic_DNA"/>
</dbReference>
<gene>
    <name evidence="2" type="ORF">ROH8110_02039</name>
</gene>
<evidence type="ECO:0000313" key="2">
    <source>
        <dbReference type="EMBL" id="SLN38636.1"/>
    </source>
</evidence>
<sequence>MGKTCAMLHLQKALCLCATLIAGMASTLPLPAWAESVLLEAGDLFQLGGIGWVATGLDMPEPESGLPIIEASDNSPEAALLRRLDNAGKAAGFDGVLYDNRDRGHSLVPPGMFPRLIRLEFGPELRKQDMDYGVAGQVVLPAIVIGNSSTAITRGDIPRSQGRLAMTVPRYSKRAFLSYVSNQLYIYPEHRDYDGHDRFPVNWPYTVISEGSSHSDKPFMRAFLMSVAALTPETRDRLREESLIVPTLQMVMRRSQPGIYSRDAYKAGPAHRAVFAKGRLAPERMVALAASLKPDEIPPMVRLRVEEEDFRVRAGLAGMPEQLFNTPSSIARIWRGPEYSRHMVVSAADTEDPNGRDLEFTWVLLQGDPSRVRITPEAPGAARAEISIDWHDRFKADPDEPRTTDRVDIGVFAWNGAHESAPAIISISFPNHQKRIYEPSPNDGGMRLKSVDYDAKARRADYDPLLHWSAPWKDVIRYDDAGATTGLLRETKDGVFELSGQGRIQDGRTVTYTLEREKQDRILSMKVTPTD</sequence>
<keyword evidence="3" id="KW-1185">Reference proteome</keyword>
<name>A0A1X6Z2T9_9RHOB</name>
<keyword evidence="1" id="KW-0732">Signal</keyword>
<organism evidence="2 3">
    <name type="scientific">Roseovarius halotolerans</name>
    <dbReference type="NCBI Taxonomy" id="505353"/>
    <lineage>
        <taxon>Bacteria</taxon>
        <taxon>Pseudomonadati</taxon>
        <taxon>Pseudomonadota</taxon>
        <taxon>Alphaproteobacteria</taxon>
        <taxon>Rhodobacterales</taxon>
        <taxon>Roseobacteraceae</taxon>
        <taxon>Roseovarius</taxon>
    </lineage>
</organism>
<feature type="chain" id="PRO_5013321729" evidence="1">
    <location>
        <begin position="35"/>
        <end position="531"/>
    </location>
</feature>
<feature type="signal peptide" evidence="1">
    <location>
        <begin position="1"/>
        <end position="34"/>
    </location>
</feature>
<dbReference type="AlphaFoldDB" id="A0A1X6Z2T9"/>
<protein>
    <submittedName>
        <fullName evidence="2">Uncharacterized protein</fullName>
    </submittedName>
</protein>